<reference evidence="10 11" key="1">
    <citation type="submission" date="2024-06" db="EMBL/GenBank/DDBJ databases">
        <title>Complete genome of Phlyctema vagabunda strain 19-DSS-EL-015.</title>
        <authorList>
            <person name="Fiorenzani C."/>
        </authorList>
    </citation>
    <scope>NUCLEOTIDE SEQUENCE [LARGE SCALE GENOMIC DNA]</scope>
    <source>
        <strain evidence="10 11">19-DSS-EL-015</strain>
    </source>
</reference>
<evidence type="ECO:0000256" key="8">
    <source>
        <dbReference type="SAM" id="MobiDB-lite"/>
    </source>
</evidence>
<dbReference type="SUPFAM" id="SSF53187">
    <property type="entry name" value="Zn-dependent exopeptidases"/>
    <property type="match status" value="1"/>
</dbReference>
<organism evidence="10 11">
    <name type="scientific">Phlyctema vagabunda</name>
    <dbReference type="NCBI Taxonomy" id="108571"/>
    <lineage>
        <taxon>Eukaryota</taxon>
        <taxon>Fungi</taxon>
        <taxon>Dikarya</taxon>
        <taxon>Ascomycota</taxon>
        <taxon>Pezizomycotina</taxon>
        <taxon>Leotiomycetes</taxon>
        <taxon>Helotiales</taxon>
        <taxon>Dermateaceae</taxon>
        <taxon>Phlyctema</taxon>
    </lineage>
</organism>
<evidence type="ECO:0000259" key="9">
    <source>
        <dbReference type="Pfam" id="PF04389"/>
    </source>
</evidence>
<comment type="similarity">
    <text evidence="2">Belongs to the peptidase M28 family. M28B subfamily.</text>
</comment>
<dbReference type="Pfam" id="PF04389">
    <property type="entry name" value="Peptidase_M28"/>
    <property type="match status" value="1"/>
</dbReference>
<evidence type="ECO:0000256" key="2">
    <source>
        <dbReference type="ARBA" id="ARBA00005634"/>
    </source>
</evidence>
<dbReference type="EMBL" id="JBFCZG010000005">
    <property type="protein sequence ID" value="KAL3422336.1"/>
    <property type="molecule type" value="Genomic_DNA"/>
</dbReference>
<keyword evidence="4 7" id="KW-0479">Metal-binding</keyword>
<evidence type="ECO:0000256" key="3">
    <source>
        <dbReference type="ARBA" id="ARBA00022670"/>
    </source>
</evidence>
<dbReference type="PANTHER" id="PTHR12147:SF26">
    <property type="entry name" value="PEPTIDASE M28 DOMAIN-CONTAINING PROTEIN"/>
    <property type="match status" value="1"/>
</dbReference>
<accession>A0ABR4PG68</accession>
<evidence type="ECO:0000256" key="1">
    <source>
        <dbReference type="ARBA" id="ARBA00001947"/>
    </source>
</evidence>
<dbReference type="InterPro" id="IPR045175">
    <property type="entry name" value="M28_fam"/>
</dbReference>
<evidence type="ECO:0000256" key="7">
    <source>
        <dbReference type="RuleBase" id="RU361240"/>
    </source>
</evidence>
<keyword evidence="5 7" id="KW-0378">Hydrolase</keyword>
<keyword evidence="7" id="KW-0732">Signal</keyword>
<feature type="chain" id="PRO_5044968690" description="Peptide hydrolase" evidence="7">
    <location>
        <begin position="31"/>
        <end position="491"/>
    </location>
</feature>
<dbReference type="Proteomes" id="UP001629113">
    <property type="component" value="Unassembled WGS sequence"/>
</dbReference>
<feature type="domain" description="Peptidase M28" evidence="9">
    <location>
        <begin position="159"/>
        <end position="372"/>
    </location>
</feature>
<protein>
    <recommendedName>
        <fullName evidence="7">Peptide hydrolase</fullName>
        <ecNumber evidence="7">3.4.-.-</ecNumber>
    </recommendedName>
</protein>
<gene>
    <name evidence="10" type="ORF">PVAG01_06492</name>
</gene>
<keyword evidence="6 7" id="KW-0862">Zinc</keyword>
<evidence type="ECO:0000256" key="6">
    <source>
        <dbReference type="ARBA" id="ARBA00022833"/>
    </source>
</evidence>
<keyword evidence="11" id="KW-1185">Reference proteome</keyword>
<dbReference type="InterPro" id="IPR007484">
    <property type="entry name" value="Peptidase_M28"/>
</dbReference>
<keyword evidence="3 7" id="KW-0645">Protease</keyword>
<name>A0ABR4PG68_9HELO</name>
<proteinExistence type="inferred from homology"/>
<evidence type="ECO:0000313" key="11">
    <source>
        <dbReference type="Proteomes" id="UP001629113"/>
    </source>
</evidence>
<dbReference type="PANTHER" id="PTHR12147">
    <property type="entry name" value="METALLOPEPTIDASE M28 FAMILY MEMBER"/>
    <property type="match status" value="1"/>
</dbReference>
<evidence type="ECO:0000256" key="4">
    <source>
        <dbReference type="ARBA" id="ARBA00022723"/>
    </source>
</evidence>
<comment type="cofactor">
    <cofactor evidence="1">
        <name>Zn(2+)</name>
        <dbReference type="ChEBI" id="CHEBI:29105"/>
    </cofactor>
</comment>
<comment type="caution">
    <text evidence="10">The sequence shown here is derived from an EMBL/GenBank/DDBJ whole genome shotgun (WGS) entry which is preliminary data.</text>
</comment>
<dbReference type="Gene3D" id="3.40.630.10">
    <property type="entry name" value="Zn peptidases"/>
    <property type="match status" value="1"/>
</dbReference>
<feature type="region of interest" description="Disordered" evidence="8">
    <location>
        <begin position="281"/>
        <end position="306"/>
    </location>
</feature>
<dbReference type="EC" id="3.4.-.-" evidence="7"/>
<sequence>MIFLQAANMFSSKLFPAGLLALLSSSRVTSQWTFANSTGNATLAPLPFPSDICAIEAWPTDSPGVPYTAQLPDSELTELLSEIDPARVEAIIDKLVSFGTRHTLSNQTDPVRGIGAARNWLLSQYQEFADASDGYMTVELQSYIQPIASRIDTPTNISNIVATLKGSSTPERIVVVSGHYDSRVTDVMNRVDDAPGADDDASGVAISMELARVLAKYRPASTMIFAAVAGEEQGLYGSTYLAQTLANASAKVVGMWTNDIVGSPVGDDGKNSSDVIRLFSQGIPPTDSASQAATRRSIGGENDSPSRQLARFTRDVASNEVTGMSIEHIYRADRYLRSGDHVPFLNVGYAANRFTEPREDFDHQHQDVRNSNGTQIGDLAEFCDFNYIARVGRVNGAVMWSLANGPASPSNVTIDTTQLTNDSTLFWLKAALAASYEIVWRPTNQPYWTHVIPVGDVTTATVKLSKDNVVFGVRSVGANGYRSPAVFPFPR</sequence>
<evidence type="ECO:0000313" key="10">
    <source>
        <dbReference type="EMBL" id="KAL3422336.1"/>
    </source>
</evidence>
<feature type="signal peptide" evidence="7">
    <location>
        <begin position="1"/>
        <end position="30"/>
    </location>
</feature>
<evidence type="ECO:0000256" key="5">
    <source>
        <dbReference type="ARBA" id="ARBA00022801"/>
    </source>
</evidence>